<accession>X1VAA3</accession>
<gene>
    <name evidence="2" type="ORF">S12H4_28420</name>
</gene>
<dbReference type="PANTHER" id="PTHR13504:SF38">
    <property type="entry name" value="FIDO DOMAIN-CONTAINING PROTEIN"/>
    <property type="match status" value="1"/>
</dbReference>
<reference evidence="2" key="1">
    <citation type="journal article" date="2014" name="Front. Microbiol.">
        <title>High frequency of phylogenetically diverse reductive dehalogenase-homologous genes in deep subseafloor sedimentary metagenomes.</title>
        <authorList>
            <person name="Kawai M."/>
            <person name="Futagami T."/>
            <person name="Toyoda A."/>
            <person name="Takaki Y."/>
            <person name="Nishi S."/>
            <person name="Hori S."/>
            <person name="Arai W."/>
            <person name="Tsubouchi T."/>
            <person name="Morono Y."/>
            <person name="Uchiyama I."/>
            <person name="Ito T."/>
            <person name="Fujiyama A."/>
            <person name="Inagaki F."/>
            <person name="Takami H."/>
        </authorList>
    </citation>
    <scope>NUCLEOTIDE SEQUENCE</scope>
    <source>
        <strain evidence="2">Expedition CK06-06</strain>
    </source>
</reference>
<dbReference type="Pfam" id="PF02661">
    <property type="entry name" value="Fic"/>
    <property type="match status" value="1"/>
</dbReference>
<evidence type="ECO:0000259" key="1">
    <source>
        <dbReference type="PROSITE" id="PS51459"/>
    </source>
</evidence>
<protein>
    <recommendedName>
        <fullName evidence="1">Fido domain-containing protein</fullName>
    </recommendedName>
</protein>
<dbReference type="SUPFAM" id="SSF140931">
    <property type="entry name" value="Fic-like"/>
    <property type="match status" value="1"/>
</dbReference>
<feature type="non-terminal residue" evidence="2">
    <location>
        <position position="1"/>
    </location>
</feature>
<dbReference type="EMBL" id="BARW01016301">
    <property type="protein sequence ID" value="GAJ02590.1"/>
    <property type="molecule type" value="Genomic_DNA"/>
</dbReference>
<dbReference type="InterPro" id="IPR003812">
    <property type="entry name" value="Fido"/>
</dbReference>
<evidence type="ECO:0000313" key="2">
    <source>
        <dbReference type="EMBL" id="GAJ02590.1"/>
    </source>
</evidence>
<dbReference type="PANTHER" id="PTHR13504">
    <property type="entry name" value="FIDO DOMAIN-CONTAINING PROTEIN DDB_G0283145"/>
    <property type="match status" value="1"/>
</dbReference>
<dbReference type="PROSITE" id="PS51459">
    <property type="entry name" value="FIDO"/>
    <property type="match status" value="1"/>
</dbReference>
<dbReference type="Gene3D" id="1.10.3290.10">
    <property type="entry name" value="Fido-like domain"/>
    <property type="match status" value="1"/>
</dbReference>
<comment type="caution">
    <text evidence="2">The sequence shown here is derived from an EMBL/GenBank/DDBJ whole genome shotgun (WGS) entry which is preliminary data.</text>
</comment>
<dbReference type="InterPro" id="IPR036597">
    <property type="entry name" value="Fido-like_dom_sf"/>
</dbReference>
<dbReference type="InterPro" id="IPR040198">
    <property type="entry name" value="Fido_containing"/>
</dbReference>
<proteinExistence type="predicted"/>
<dbReference type="InterPro" id="IPR036390">
    <property type="entry name" value="WH_DNA-bd_sf"/>
</dbReference>
<sequence length="200" mass="23457">GDLEHYIHGDARLPVLIDSAMIHYQFETIHPFLDGNGRLGRLLITFYLYWKNALHRPLLYLSYFFKRNRQEYYDRLQMVRETGNYEQWVAFFLKGVVETADSAMETAKKILELQSNHRSLLWKKKISSPIAVGMLESLFHKPYVSVNDVAKEFNISFQSASTLVSQFEKTGILEEITGRKRDKRYMYAEYVNILSEGTQI</sequence>
<dbReference type="AlphaFoldDB" id="X1VAA3"/>
<name>X1VAA3_9ZZZZ</name>
<organism evidence="2">
    <name type="scientific">marine sediment metagenome</name>
    <dbReference type="NCBI Taxonomy" id="412755"/>
    <lineage>
        <taxon>unclassified sequences</taxon>
        <taxon>metagenomes</taxon>
        <taxon>ecological metagenomes</taxon>
    </lineage>
</organism>
<feature type="domain" description="Fido" evidence="1">
    <location>
        <begin position="1"/>
        <end position="94"/>
    </location>
</feature>
<dbReference type="SUPFAM" id="SSF46785">
    <property type="entry name" value="Winged helix' DNA-binding domain"/>
    <property type="match status" value="1"/>
</dbReference>